<feature type="transmembrane region" description="Helical" evidence="1">
    <location>
        <begin position="54"/>
        <end position="78"/>
    </location>
</feature>
<dbReference type="AlphaFoldDB" id="A0A1I5VN03"/>
<accession>A0A1I5VN03</accession>
<keyword evidence="1" id="KW-0812">Transmembrane</keyword>
<organism evidence="2 3">
    <name type="scientific">Parafilimonas terrae</name>
    <dbReference type="NCBI Taxonomy" id="1465490"/>
    <lineage>
        <taxon>Bacteria</taxon>
        <taxon>Pseudomonadati</taxon>
        <taxon>Bacteroidota</taxon>
        <taxon>Chitinophagia</taxon>
        <taxon>Chitinophagales</taxon>
        <taxon>Chitinophagaceae</taxon>
        <taxon>Parafilimonas</taxon>
    </lineage>
</organism>
<feature type="transmembrane region" description="Helical" evidence="1">
    <location>
        <begin position="117"/>
        <end position="136"/>
    </location>
</feature>
<name>A0A1I5VN03_9BACT</name>
<feature type="transmembrane region" description="Helical" evidence="1">
    <location>
        <begin position="148"/>
        <end position="167"/>
    </location>
</feature>
<evidence type="ECO:0000313" key="2">
    <source>
        <dbReference type="EMBL" id="SFQ08823.1"/>
    </source>
</evidence>
<sequence>MLELLYHLLIAASLFILTVRITGFSKEVWILIPLLLASLITEGARFFLSDNNFISGFLFAIYTPLEYTILSILYASLIQQKTIRLLIRISILPFIIFSFFTQFQLNGQNYFYKYLDVLIESPLMVTWVIIYFIQLFRDDTTFGFSKRAMFWISAGNLLFFAGSFFSYGVGAYLYNENQIILGDAVMWIERSFNLLLYSTYIIGFLCPTL</sequence>
<dbReference type="STRING" id="1465490.SAMN05444277_10588"/>
<feature type="transmembrane region" description="Helical" evidence="1">
    <location>
        <begin position="6"/>
        <end position="23"/>
    </location>
</feature>
<keyword evidence="3" id="KW-1185">Reference proteome</keyword>
<evidence type="ECO:0000256" key="1">
    <source>
        <dbReference type="SAM" id="Phobius"/>
    </source>
</evidence>
<evidence type="ECO:0000313" key="3">
    <source>
        <dbReference type="Proteomes" id="UP000199031"/>
    </source>
</evidence>
<dbReference type="Proteomes" id="UP000199031">
    <property type="component" value="Unassembled WGS sequence"/>
</dbReference>
<feature type="transmembrane region" description="Helical" evidence="1">
    <location>
        <begin position="187"/>
        <end position="206"/>
    </location>
</feature>
<gene>
    <name evidence="2" type="ORF">SAMN05444277_10588</name>
</gene>
<dbReference type="EMBL" id="FOXQ01000005">
    <property type="protein sequence ID" value="SFQ08823.1"/>
    <property type="molecule type" value="Genomic_DNA"/>
</dbReference>
<feature type="transmembrane region" description="Helical" evidence="1">
    <location>
        <begin position="85"/>
        <end position="105"/>
    </location>
</feature>
<reference evidence="2 3" key="1">
    <citation type="submission" date="2016-10" db="EMBL/GenBank/DDBJ databases">
        <authorList>
            <person name="de Groot N.N."/>
        </authorList>
    </citation>
    <scope>NUCLEOTIDE SEQUENCE [LARGE SCALE GENOMIC DNA]</scope>
    <source>
        <strain evidence="2 3">DSM 28286</strain>
    </source>
</reference>
<feature type="transmembrane region" description="Helical" evidence="1">
    <location>
        <begin position="28"/>
        <end position="48"/>
    </location>
</feature>
<protein>
    <submittedName>
        <fullName evidence="2">Uncharacterized protein</fullName>
    </submittedName>
</protein>
<proteinExistence type="predicted"/>
<keyword evidence="1" id="KW-0472">Membrane</keyword>
<keyword evidence="1" id="KW-1133">Transmembrane helix</keyword>